<protein>
    <submittedName>
        <fullName evidence="3">Uncharacterized protein</fullName>
    </submittedName>
</protein>
<name>A0A915KY80_ROMCU</name>
<proteinExistence type="predicted"/>
<sequence length="105" mass="11927">MTKPEQPLSAKEKLCLELVEEMVHGQEVQMSENEIFSNAVGLPAEDESQDGSFNKEVTELSEEEQQEERSVLATELMEVQTAQTQSDLKAQCRLEEILRKEEEGK</sequence>
<dbReference type="Proteomes" id="UP000887565">
    <property type="component" value="Unplaced"/>
</dbReference>
<organism evidence="2 3">
    <name type="scientific">Romanomermis culicivorax</name>
    <name type="common">Nematode worm</name>
    <dbReference type="NCBI Taxonomy" id="13658"/>
    <lineage>
        <taxon>Eukaryota</taxon>
        <taxon>Metazoa</taxon>
        <taxon>Ecdysozoa</taxon>
        <taxon>Nematoda</taxon>
        <taxon>Enoplea</taxon>
        <taxon>Dorylaimia</taxon>
        <taxon>Mermithida</taxon>
        <taxon>Mermithoidea</taxon>
        <taxon>Mermithidae</taxon>
        <taxon>Romanomermis</taxon>
    </lineage>
</organism>
<evidence type="ECO:0000313" key="3">
    <source>
        <dbReference type="WBParaSite" id="nRc.2.0.1.t43439-RA"/>
    </source>
</evidence>
<accession>A0A915KY80</accession>
<reference evidence="3" key="1">
    <citation type="submission" date="2022-11" db="UniProtKB">
        <authorList>
            <consortium name="WormBaseParasite"/>
        </authorList>
    </citation>
    <scope>IDENTIFICATION</scope>
</reference>
<keyword evidence="2" id="KW-1185">Reference proteome</keyword>
<evidence type="ECO:0000256" key="1">
    <source>
        <dbReference type="SAM" id="MobiDB-lite"/>
    </source>
</evidence>
<feature type="region of interest" description="Disordered" evidence="1">
    <location>
        <begin position="44"/>
        <end position="68"/>
    </location>
</feature>
<evidence type="ECO:0000313" key="2">
    <source>
        <dbReference type="Proteomes" id="UP000887565"/>
    </source>
</evidence>
<dbReference type="WBParaSite" id="nRc.2.0.1.t43439-RA">
    <property type="protein sequence ID" value="nRc.2.0.1.t43439-RA"/>
    <property type="gene ID" value="nRc.2.0.1.g43439"/>
</dbReference>
<dbReference type="AlphaFoldDB" id="A0A915KY80"/>